<proteinExistence type="predicted"/>
<dbReference type="InterPro" id="IPR010290">
    <property type="entry name" value="TM_effector"/>
</dbReference>
<feature type="transmembrane region" description="Helical" evidence="7">
    <location>
        <begin position="294"/>
        <end position="316"/>
    </location>
</feature>
<keyword evidence="3" id="KW-1003">Cell membrane</keyword>
<dbReference type="InterPro" id="IPR020846">
    <property type="entry name" value="MFS_dom"/>
</dbReference>
<name>A0A366CXB6_9NOCA</name>
<keyword evidence="10" id="KW-1185">Reference proteome</keyword>
<evidence type="ECO:0000256" key="1">
    <source>
        <dbReference type="ARBA" id="ARBA00004429"/>
    </source>
</evidence>
<comment type="caution">
    <text evidence="9">The sequence shown here is derived from an EMBL/GenBank/DDBJ whole genome shotgun (WGS) entry which is preliminary data.</text>
</comment>
<feature type="transmembrane region" description="Helical" evidence="7">
    <location>
        <begin position="268"/>
        <end position="287"/>
    </location>
</feature>
<dbReference type="SUPFAM" id="SSF103473">
    <property type="entry name" value="MFS general substrate transporter"/>
    <property type="match status" value="1"/>
</dbReference>
<dbReference type="EMBL" id="QNRE01000022">
    <property type="protein sequence ID" value="RBO82481.1"/>
    <property type="molecule type" value="Genomic_DNA"/>
</dbReference>
<evidence type="ECO:0000256" key="7">
    <source>
        <dbReference type="SAM" id="Phobius"/>
    </source>
</evidence>
<feature type="transmembrane region" description="Helical" evidence="7">
    <location>
        <begin position="24"/>
        <end position="48"/>
    </location>
</feature>
<accession>A0A366CXB6</accession>
<evidence type="ECO:0000256" key="4">
    <source>
        <dbReference type="ARBA" id="ARBA00022692"/>
    </source>
</evidence>
<organism evidence="9 10">
    <name type="scientific">Nocardia puris</name>
    <dbReference type="NCBI Taxonomy" id="208602"/>
    <lineage>
        <taxon>Bacteria</taxon>
        <taxon>Bacillati</taxon>
        <taxon>Actinomycetota</taxon>
        <taxon>Actinomycetes</taxon>
        <taxon>Mycobacteriales</taxon>
        <taxon>Nocardiaceae</taxon>
        <taxon>Nocardia</taxon>
    </lineage>
</organism>
<dbReference type="STRING" id="1210090.GCA_001613185_04560"/>
<feature type="transmembrane region" description="Helical" evidence="7">
    <location>
        <begin position="227"/>
        <end position="248"/>
    </location>
</feature>
<evidence type="ECO:0000256" key="6">
    <source>
        <dbReference type="ARBA" id="ARBA00023136"/>
    </source>
</evidence>
<sequence length="437" mass="45153">MGDIRLGAVLIDRKPLSHPEFRRLWLSGIVSVSGAQLTVIAVPFQIYAITGSSAYVGLAGVFVLAPLVVFGLWGGALADVLDRRTLLLASSAGMVVATALLAAQAFLRLDNVWLLYAVLVFQQACIAVNQPTRNAIFPRILPADRLAAANTLEMTVIQIGGIAGSLCAGVLLAGGGPAYAYLLDSVAMLATVWAAYRLPALPPSGRVTASGVREIWSGLVYLSSRRLLAAVFLLDLVAMVAGLPRVLFPELADDHFAAGGDGEMVVGVLFAALAIGSVLGGVFSGWVSRVRRHGAAVVVGVVIWGVGITGFGLSALLGSGGLIPALLFLVLAGVGDLISVIFRSTMIQQLTTDDMRGRLQGLFNVSVAGGQRLGDLAHGVTAASVGTTLAVSGGGVLVVIAAILVALLIPITLRYRFDPARVGNGTPVDHPAAVELD</sequence>
<feature type="domain" description="Major facilitator superfamily (MFS) profile" evidence="8">
    <location>
        <begin position="221"/>
        <end position="437"/>
    </location>
</feature>
<dbReference type="GO" id="GO:0022857">
    <property type="term" value="F:transmembrane transporter activity"/>
    <property type="evidence" value="ECO:0007669"/>
    <property type="project" value="InterPro"/>
</dbReference>
<evidence type="ECO:0000256" key="5">
    <source>
        <dbReference type="ARBA" id="ARBA00022989"/>
    </source>
</evidence>
<feature type="transmembrane region" description="Helical" evidence="7">
    <location>
        <begin position="151"/>
        <end position="172"/>
    </location>
</feature>
<dbReference type="OrthoDB" id="5494559at2"/>
<dbReference type="CDD" id="cd06173">
    <property type="entry name" value="MFS_MefA_like"/>
    <property type="match status" value="1"/>
</dbReference>
<keyword evidence="4 7" id="KW-0812">Transmembrane</keyword>
<evidence type="ECO:0000259" key="8">
    <source>
        <dbReference type="PROSITE" id="PS50850"/>
    </source>
</evidence>
<keyword evidence="6 7" id="KW-0472">Membrane</keyword>
<evidence type="ECO:0000313" key="10">
    <source>
        <dbReference type="Proteomes" id="UP000252586"/>
    </source>
</evidence>
<feature type="transmembrane region" description="Helical" evidence="7">
    <location>
        <begin position="86"/>
        <end position="107"/>
    </location>
</feature>
<dbReference type="PANTHER" id="PTHR23513">
    <property type="entry name" value="INTEGRAL MEMBRANE EFFLUX PROTEIN-RELATED"/>
    <property type="match status" value="1"/>
</dbReference>
<evidence type="ECO:0000256" key="2">
    <source>
        <dbReference type="ARBA" id="ARBA00022448"/>
    </source>
</evidence>
<dbReference type="PROSITE" id="PS50850">
    <property type="entry name" value="MFS"/>
    <property type="match status" value="1"/>
</dbReference>
<dbReference type="PANTHER" id="PTHR23513:SF9">
    <property type="entry name" value="ENTEROBACTIN EXPORTER ENTS"/>
    <property type="match status" value="1"/>
</dbReference>
<dbReference type="Proteomes" id="UP000252586">
    <property type="component" value="Unassembled WGS sequence"/>
</dbReference>
<feature type="transmembrane region" description="Helical" evidence="7">
    <location>
        <begin position="54"/>
        <end position="74"/>
    </location>
</feature>
<dbReference type="AlphaFoldDB" id="A0A366CXB6"/>
<reference evidence="9 10" key="1">
    <citation type="submission" date="2018-06" db="EMBL/GenBank/DDBJ databases">
        <title>Genomic Encyclopedia of Type Strains, Phase IV (KMG-IV): sequencing the most valuable type-strain genomes for metagenomic binning, comparative biology and taxonomic classification.</title>
        <authorList>
            <person name="Goeker M."/>
        </authorList>
    </citation>
    <scope>NUCLEOTIDE SEQUENCE [LARGE SCALE GENOMIC DNA]</scope>
    <source>
        <strain evidence="9 10">DSM 44599</strain>
    </source>
</reference>
<feature type="transmembrane region" description="Helical" evidence="7">
    <location>
        <begin position="389"/>
        <end position="411"/>
    </location>
</feature>
<comment type="subcellular location">
    <subcellularLocation>
        <location evidence="1">Cell inner membrane</location>
        <topology evidence="1">Multi-pass membrane protein</topology>
    </subcellularLocation>
</comment>
<keyword evidence="2" id="KW-0813">Transport</keyword>
<keyword evidence="5 7" id="KW-1133">Transmembrane helix</keyword>
<evidence type="ECO:0000256" key="3">
    <source>
        <dbReference type="ARBA" id="ARBA00022475"/>
    </source>
</evidence>
<gene>
    <name evidence="9" type="ORF">DFR74_12221</name>
</gene>
<dbReference type="InterPro" id="IPR036259">
    <property type="entry name" value="MFS_trans_sf"/>
</dbReference>
<feature type="transmembrane region" description="Helical" evidence="7">
    <location>
        <begin position="322"/>
        <end position="342"/>
    </location>
</feature>
<evidence type="ECO:0000313" key="9">
    <source>
        <dbReference type="EMBL" id="RBO82481.1"/>
    </source>
</evidence>
<protein>
    <submittedName>
        <fullName evidence="9">Transmembrane secretion effector</fullName>
    </submittedName>
</protein>
<dbReference type="Gene3D" id="1.20.1250.20">
    <property type="entry name" value="MFS general substrate transporter like domains"/>
    <property type="match status" value="1"/>
</dbReference>
<dbReference type="GO" id="GO:0005886">
    <property type="term" value="C:plasma membrane"/>
    <property type="evidence" value="ECO:0007669"/>
    <property type="project" value="UniProtKB-SubCell"/>
</dbReference>
<dbReference type="Pfam" id="PF05977">
    <property type="entry name" value="MFS_3"/>
    <property type="match status" value="1"/>
</dbReference>